<name>A0A7W3N5V5_9ACTN</name>
<accession>A0A7W3N5V5</accession>
<dbReference type="PIRSF" id="PIRSF016838">
    <property type="entry name" value="PafC"/>
    <property type="match status" value="1"/>
</dbReference>
<dbReference type="InterPro" id="IPR057727">
    <property type="entry name" value="WCX_dom"/>
</dbReference>
<dbReference type="PROSITE" id="PS00894">
    <property type="entry name" value="HTH_DEOR_1"/>
    <property type="match status" value="1"/>
</dbReference>
<evidence type="ECO:0000313" key="5">
    <source>
        <dbReference type="EMBL" id="MBA9008046.1"/>
    </source>
</evidence>
<sequence>MANTSGRMLRLLSLLQTHRYWPGAELAERLGVSERTLRRDIDRLRELGYPVDAGRGVGGGYQLRSGAAMPPLQLDDEEAVAIAVGLRSAAAGAVGGDGDGVAEISVRALAKIVQVMPPRLRRRVEALQDITVPAMGRMPRLDAAALAVLAQCCRDGERVRFSYTARDGASTDRTVEPHRLVAQDRRWYLVAYDLERQDWRTFRVDRLSRPEPTGARFRHREIPGGDAAALVRPQTTARSFRYQVVVDVRTKADAFREIVGRWGTVEETGSDSCRWTIGVDGLEWPLMVLAVANADFTVHSPPELTDRIRTTATRFTLATR</sequence>
<evidence type="ECO:0000313" key="6">
    <source>
        <dbReference type="Proteomes" id="UP000539313"/>
    </source>
</evidence>
<keyword evidence="3" id="KW-0804">Transcription</keyword>
<evidence type="ECO:0000256" key="2">
    <source>
        <dbReference type="ARBA" id="ARBA00023125"/>
    </source>
</evidence>
<dbReference type="SUPFAM" id="SSF46785">
    <property type="entry name" value="Winged helix' DNA-binding domain"/>
    <property type="match status" value="1"/>
</dbReference>
<dbReference type="PROSITE" id="PS52050">
    <property type="entry name" value="WYL"/>
    <property type="match status" value="1"/>
</dbReference>
<dbReference type="Proteomes" id="UP000539313">
    <property type="component" value="Unassembled WGS sequence"/>
</dbReference>
<dbReference type="Pfam" id="PF08279">
    <property type="entry name" value="HTH_11"/>
    <property type="match status" value="1"/>
</dbReference>
<evidence type="ECO:0000256" key="1">
    <source>
        <dbReference type="ARBA" id="ARBA00023015"/>
    </source>
</evidence>
<dbReference type="InterPro" id="IPR028349">
    <property type="entry name" value="PafC-like"/>
</dbReference>
<dbReference type="InterPro" id="IPR001034">
    <property type="entry name" value="DeoR_HTH"/>
</dbReference>
<dbReference type="Gene3D" id="1.10.10.10">
    <property type="entry name" value="Winged helix-like DNA-binding domain superfamily/Winged helix DNA-binding domain"/>
    <property type="match status" value="1"/>
</dbReference>
<keyword evidence="2 5" id="KW-0238">DNA-binding</keyword>
<keyword evidence="1" id="KW-0805">Transcription regulation</keyword>
<dbReference type="InterPro" id="IPR026881">
    <property type="entry name" value="WYL_dom"/>
</dbReference>
<protein>
    <submittedName>
        <fullName evidence="5">Putative DNA-binding transcriptional regulator YafY</fullName>
    </submittedName>
</protein>
<gene>
    <name evidence="5" type="ORF">HNR21_006928</name>
</gene>
<evidence type="ECO:0000256" key="3">
    <source>
        <dbReference type="ARBA" id="ARBA00023163"/>
    </source>
</evidence>
<feature type="domain" description="HTH deoR-type" evidence="4">
    <location>
        <begin position="4"/>
        <end position="69"/>
    </location>
</feature>
<dbReference type="InterPro" id="IPR018356">
    <property type="entry name" value="Tscrpt_reg_HTH_DeoR_CS"/>
</dbReference>
<dbReference type="InterPro" id="IPR051534">
    <property type="entry name" value="CBASS_pafABC_assoc_protein"/>
</dbReference>
<evidence type="ECO:0000259" key="4">
    <source>
        <dbReference type="PROSITE" id="PS51000"/>
    </source>
</evidence>
<dbReference type="InterPro" id="IPR013196">
    <property type="entry name" value="HTH_11"/>
</dbReference>
<keyword evidence="6" id="KW-1185">Reference proteome</keyword>
<dbReference type="AlphaFoldDB" id="A0A7W3N5V5"/>
<dbReference type="GO" id="GO:0003700">
    <property type="term" value="F:DNA-binding transcription factor activity"/>
    <property type="evidence" value="ECO:0007669"/>
    <property type="project" value="InterPro"/>
</dbReference>
<dbReference type="PROSITE" id="PS51000">
    <property type="entry name" value="HTH_DEOR_2"/>
    <property type="match status" value="1"/>
</dbReference>
<dbReference type="InterPro" id="IPR036390">
    <property type="entry name" value="WH_DNA-bd_sf"/>
</dbReference>
<dbReference type="GO" id="GO:0003677">
    <property type="term" value="F:DNA binding"/>
    <property type="evidence" value="ECO:0007669"/>
    <property type="project" value="UniProtKB-KW"/>
</dbReference>
<dbReference type="Pfam" id="PF13280">
    <property type="entry name" value="WYL"/>
    <property type="match status" value="1"/>
</dbReference>
<dbReference type="RefSeq" id="WP_182708405.1">
    <property type="nucleotide sequence ID" value="NZ_JACJII010000001.1"/>
</dbReference>
<dbReference type="PANTHER" id="PTHR34580">
    <property type="match status" value="1"/>
</dbReference>
<organism evidence="5 6">
    <name type="scientific">Thermomonospora cellulosilytica</name>
    <dbReference type="NCBI Taxonomy" id="1411118"/>
    <lineage>
        <taxon>Bacteria</taxon>
        <taxon>Bacillati</taxon>
        <taxon>Actinomycetota</taxon>
        <taxon>Actinomycetes</taxon>
        <taxon>Streptosporangiales</taxon>
        <taxon>Thermomonosporaceae</taxon>
        <taxon>Thermomonospora</taxon>
    </lineage>
</organism>
<dbReference type="PANTHER" id="PTHR34580:SF3">
    <property type="entry name" value="PROTEIN PAFB"/>
    <property type="match status" value="1"/>
</dbReference>
<comment type="caution">
    <text evidence="5">The sequence shown here is derived from an EMBL/GenBank/DDBJ whole genome shotgun (WGS) entry which is preliminary data.</text>
</comment>
<dbReference type="InterPro" id="IPR036388">
    <property type="entry name" value="WH-like_DNA-bd_sf"/>
</dbReference>
<dbReference type="Pfam" id="PF25583">
    <property type="entry name" value="WCX"/>
    <property type="match status" value="1"/>
</dbReference>
<dbReference type="EMBL" id="JACJII010000001">
    <property type="protein sequence ID" value="MBA9008046.1"/>
    <property type="molecule type" value="Genomic_DNA"/>
</dbReference>
<proteinExistence type="predicted"/>
<reference evidence="5 6" key="1">
    <citation type="submission" date="2020-08" db="EMBL/GenBank/DDBJ databases">
        <title>Sequencing the genomes of 1000 actinobacteria strains.</title>
        <authorList>
            <person name="Klenk H.-P."/>
        </authorList>
    </citation>
    <scope>NUCLEOTIDE SEQUENCE [LARGE SCALE GENOMIC DNA]</scope>
    <source>
        <strain evidence="5 6">DSM 45823</strain>
    </source>
</reference>